<keyword evidence="2" id="KW-1185">Reference proteome</keyword>
<evidence type="ECO:0000313" key="2">
    <source>
        <dbReference type="Proteomes" id="UP001054837"/>
    </source>
</evidence>
<dbReference type="EMBL" id="BPLQ01006393">
    <property type="protein sequence ID" value="GIY22034.1"/>
    <property type="molecule type" value="Genomic_DNA"/>
</dbReference>
<reference evidence="1 2" key="1">
    <citation type="submission" date="2021-06" db="EMBL/GenBank/DDBJ databases">
        <title>Caerostris darwini draft genome.</title>
        <authorList>
            <person name="Kono N."/>
            <person name="Arakawa K."/>
        </authorList>
    </citation>
    <scope>NUCLEOTIDE SEQUENCE [LARGE SCALE GENOMIC DNA]</scope>
</reference>
<dbReference type="AlphaFoldDB" id="A0AAV4RLV9"/>
<gene>
    <name evidence="1" type="ORF">CDAR_546251</name>
</gene>
<evidence type="ECO:0000313" key="1">
    <source>
        <dbReference type="EMBL" id="GIY22034.1"/>
    </source>
</evidence>
<comment type="caution">
    <text evidence="1">The sequence shown here is derived from an EMBL/GenBank/DDBJ whole genome shotgun (WGS) entry which is preliminary data.</text>
</comment>
<proteinExistence type="predicted"/>
<sequence>MNKDFCGRRSSTSKSVWRLVRNRYDHGLESVLKESERTQRACEFEITSTLKSRGTWKKSFRSIFSSISVLNKTDALNSQSTLANGNDDQNISDIPHL</sequence>
<organism evidence="1 2">
    <name type="scientific">Caerostris darwini</name>
    <dbReference type="NCBI Taxonomy" id="1538125"/>
    <lineage>
        <taxon>Eukaryota</taxon>
        <taxon>Metazoa</taxon>
        <taxon>Ecdysozoa</taxon>
        <taxon>Arthropoda</taxon>
        <taxon>Chelicerata</taxon>
        <taxon>Arachnida</taxon>
        <taxon>Araneae</taxon>
        <taxon>Araneomorphae</taxon>
        <taxon>Entelegynae</taxon>
        <taxon>Araneoidea</taxon>
        <taxon>Araneidae</taxon>
        <taxon>Caerostris</taxon>
    </lineage>
</organism>
<name>A0AAV4RLV9_9ARAC</name>
<dbReference type="Proteomes" id="UP001054837">
    <property type="component" value="Unassembled WGS sequence"/>
</dbReference>
<protein>
    <submittedName>
        <fullName evidence="1">Uncharacterized protein</fullName>
    </submittedName>
</protein>
<accession>A0AAV4RLV9</accession>